<dbReference type="InterPro" id="IPR011990">
    <property type="entry name" value="TPR-like_helical_dom_sf"/>
</dbReference>
<keyword evidence="1" id="KW-0805">Transcription regulation</keyword>
<dbReference type="InterPro" id="IPR051677">
    <property type="entry name" value="AfsR-DnrI-RedD_regulator"/>
</dbReference>
<dbReference type="EMBL" id="JAENHO010000004">
    <property type="protein sequence ID" value="MBL7255879.1"/>
    <property type="molecule type" value="Genomic_DNA"/>
</dbReference>
<dbReference type="InterPro" id="IPR019734">
    <property type="entry name" value="TPR_rpt"/>
</dbReference>
<evidence type="ECO:0000259" key="3">
    <source>
        <dbReference type="SMART" id="SM01043"/>
    </source>
</evidence>
<evidence type="ECO:0000256" key="1">
    <source>
        <dbReference type="ARBA" id="ARBA00023015"/>
    </source>
</evidence>
<dbReference type="Gene3D" id="1.10.10.10">
    <property type="entry name" value="Winged helix-like DNA-binding domain superfamily/Winged helix DNA-binding domain"/>
    <property type="match status" value="1"/>
</dbReference>
<proteinExistence type="predicted"/>
<keyword evidence="5" id="KW-1185">Reference proteome</keyword>
<dbReference type="Pfam" id="PF13424">
    <property type="entry name" value="TPR_12"/>
    <property type="match status" value="2"/>
</dbReference>
<dbReference type="InterPro" id="IPR036388">
    <property type="entry name" value="WH-like_DNA-bd_sf"/>
</dbReference>
<organism evidence="4 5">
    <name type="scientific">Paractinoplanes lichenicola</name>
    <dbReference type="NCBI Taxonomy" id="2802976"/>
    <lineage>
        <taxon>Bacteria</taxon>
        <taxon>Bacillati</taxon>
        <taxon>Actinomycetota</taxon>
        <taxon>Actinomycetes</taxon>
        <taxon>Micromonosporales</taxon>
        <taxon>Micromonosporaceae</taxon>
        <taxon>Paractinoplanes</taxon>
    </lineage>
</organism>
<dbReference type="PRINTS" id="PR00364">
    <property type="entry name" value="DISEASERSIST"/>
</dbReference>
<dbReference type="SMART" id="SM01043">
    <property type="entry name" value="BTAD"/>
    <property type="match status" value="1"/>
</dbReference>
<dbReference type="PANTHER" id="PTHR35807:SF1">
    <property type="entry name" value="TRANSCRIPTIONAL REGULATOR REDD"/>
    <property type="match status" value="1"/>
</dbReference>
<dbReference type="InterPro" id="IPR005158">
    <property type="entry name" value="BTAD"/>
</dbReference>
<dbReference type="Pfam" id="PF03704">
    <property type="entry name" value="BTAD"/>
    <property type="match status" value="1"/>
</dbReference>
<evidence type="ECO:0000256" key="2">
    <source>
        <dbReference type="ARBA" id="ARBA00023163"/>
    </source>
</evidence>
<dbReference type="PANTHER" id="PTHR35807">
    <property type="entry name" value="TRANSCRIPTIONAL REGULATOR REDD-RELATED"/>
    <property type="match status" value="1"/>
</dbReference>
<dbReference type="InterPro" id="IPR016032">
    <property type="entry name" value="Sig_transdc_resp-reg_C-effctor"/>
</dbReference>
<dbReference type="SUPFAM" id="SSF46894">
    <property type="entry name" value="C-terminal effector domain of the bipartite response regulators"/>
    <property type="match status" value="1"/>
</dbReference>
<evidence type="ECO:0000313" key="4">
    <source>
        <dbReference type="EMBL" id="MBL7255879.1"/>
    </source>
</evidence>
<dbReference type="SMART" id="SM00028">
    <property type="entry name" value="TPR"/>
    <property type="match status" value="5"/>
</dbReference>
<dbReference type="Gene3D" id="1.25.40.10">
    <property type="entry name" value="Tetratricopeptide repeat domain"/>
    <property type="match status" value="2"/>
</dbReference>
<dbReference type="SUPFAM" id="SSF48452">
    <property type="entry name" value="TPR-like"/>
    <property type="match status" value="2"/>
</dbReference>
<dbReference type="SUPFAM" id="SSF52540">
    <property type="entry name" value="P-loop containing nucleoside triphosphate hydrolases"/>
    <property type="match status" value="1"/>
</dbReference>
<dbReference type="InterPro" id="IPR027417">
    <property type="entry name" value="P-loop_NTPase"/>
</dbReference>
<feature type="domain" description="Bacterial transcriptional activator" evidence="3">
    <location>
        <begin position="102"/>
        <end position="243"/>
    </location>
</feature>
<dbReference type="Gene3D" id="3.40.50.300">
    <property type="entry name" value="P-loop containing nucleotide triphosphate hydrolases"/>
    <property type="match status" value="1"/>
</dbReference>
<gene>
    <name evidence="4" type="ORF">JKJ07_16375</name>
</gene>
<dbReference type="CDD" id="cd15831">
    <property type="entry name" value="BTAD"/>
    <property type="match status" value="1"/>
</dbReference>
<sequence length="902" mass="96589">MDSRSDDPAPWRLLGPVRWQPAEVDVDLGPAKQRCVVAVLLMTPGHSVPVATLVDRVWGERAPRTSNPIAPYAARLRRLGGALGLLRFASGGYRIEVPADDVDVHRARRLVTAAREAAGDEGAVTLLRRALAGWEPVALAGLTGAWAARVRETLQRERLDLIAEAAEAEVRLGRPEAVVDQLRTVAAEHPTTERLTAVLMRALHDSGRVAEALECYARLRSAVADEFGSEPGAAVRDLHVELLRRNRRPGAGPGVPDAAGPAQLPSDVGAFTGREDELFRLDEALADDRPVVLSGTAGVGKTALAVHWAHRVRDRFPGGQLFVNLAGFGPDEAVVPPEEALRGFLEALGVPGSQVPRELPDRSALFRTLVAGRRLLIILDNARDADQVRPLLPGGPGSVVVITSRDPLLSLVALETARPLAVGLLDPAAARALLSRRLGAARVNAEPEAVRRLTAACAHLPIALAIVAAHAASRPDLPLAALAGQLGTGDGLDLLDGHDASSNVRVVFSWSYRTLTPAAARLFRLLGLHPGPEVTENAATSLAGAGAGPQLDELVRAHILAPTPTGRYELHDLLRAYAGELAGADEPAPDRRDALHRLLDHYLHGACIAMRLNHTPSPLTPPPPQPGVVVDEIADDAAALSWLMANDPVLTALIRRAGPAGFDGHVWRLVRARDHFAVRRGRWNDLLELDDLGLHAARRTGDRTAEAQLLRSLARAHLMRDHHDEARRHALTAAGVFRELGDRTGEAQTHHFLADVHGRMGEQRTALDHARASLRLYEAGDDPVGTARALNAAGWCHAVLGEHGLAVDHCERALALFRAAGDRDGEAATQGSLGYAREHSGDPAAAIGHYERAARLCREIGERFFLADTLTHLGDCHSARGDASAARAAWSEARDIFAELRV</sequence>
<dbReference type="RefSeq" id="WP_202992378.1">
    <property type="nucleotide sequence ID" value="NZ_JAENHO010000004.1"/>
</dbReference>
<evidence type="ECO:0000313" key="5">
    <source>
        <dbReference type="Proteomes" id="UP000598996"/>
    </source>
</evidence>
<dbReference type="Proteomes" id="UP000598996">
    <property type="component" value="Unassembled WGS sequence"/>
</dbReference>
<accession>A0ABS1VMC6</accession>
<keyword evidence="2" id="KW-0804">Transcription</keyword>
<reference evidence="4 5" key="1">
    <citation type="submission" date="2021-01" db="EMBL/GenBank/DDBJ databases">
        <title>Actinoplanes sp. nov. LDG1-01 isolated from lichen.</title>
        <authorList>
            <person name="Saeng-In P."/>
            <person name="Phongsopitanun W."/>
            <person name="Kanchanasin P."/>
            <person name="Yuki M."/>
            <person name="Kudo T."/>
            <person name="Ohkuma M."/>
            <person name="Tanasupawat S."/>
        </authorList>
    </citation>
    <scope>NUCLEOTIDE SEQUENCE [LARGE SCALE GENOMIC DNA]</scope>
    <source>
        <strain evidence="4 5">LDG1-01</strain>
    </source>
</reference>
<comment type="caution">
    <text evidence="4">The sequence shown here is derived from an EMBL/GenBank/DDBJ whole genome shotgun (WGS) entry which is preliminary data.</text>
</comment>
<protein>
    <submittedName>
        <fullName evidence="4">Tetratricopeptide repeat protein</fullName>
    </submittedName>
</protein>
<name>A0ABS1VMC6_9ACTN</name>